<evidence type="ECO:0000256" key="3">
    <source>
        <dbReference type="ARBA" id="ARBA00022722"/>
    </source>
</evidence>
<dbReference type="EC" id="4.6.1.24" evidence="2"/>
<sequence length="104" mass="11133">MKFLLLITAVITPALATVAGITGVDCDGYTFTPAQVTAAANAALSHLNAGTQVGSGNYPHQYNNRERFTFNSGCKAPYYEFPIFKDHVFTGGDPGADRVVRADF</sequence>
<dbReference type="SUPFAM" id="SSF53933">
    <property type="entry name" value="Microbial ribonucleases"/>
    <property type="match status" value="1"/>
</dbReference>
<protein>
    <recommendedName>
        <fullName evidence="2">ribonuclease T1</fullName>
        <ecNumber evidence="2">4.6.1.24</ecNumber>
    </recommendedName>
</protein>
<feature type="signal peptide" evidence="9">
    <location>
        <begin position="1"/>
        <end position="16"/>
    </location>
</feature>
<dbReference type="Pfam" id="PF00545">
    <property type="entry name" value="Ribonuclease"/>
    <property type="match status" value="1"/>
</dbReference>
<accession>A0A2T7A828</accession>
<keyword evidence="9" id="KW-0732">Signal</keyword>
<keyword evidence="6" id="KW-1015">Disulfide bond</keyword>
<keyword evidence="3" id="KW-0540">Nuclease</keyword>
<dbReference type="Proteomes" id="UP000244722">
    <property type="component" value="Unassembled WGS sequence"/>
</dbReference>
<feature type="chain" id="PRO_5015531288" description="ribonuclease T1" evidence="9">
    <location>
        <begin position="17"/>
        <end position="104"/>
    </location>
</feature>
<dbReference type="Gene3D" id="3.10.450.30">
    <property type="entry name" value="Microbial ribonucleases"/>
    <property type="match status" value="1"/>
</dbReference>
<dbReference type="InterPro" id="IPR016191">
    <property type="entry name" value="Ribonuclease/ribotoxin"/>
</dbReference>
<dbReference type="EMBL" id="NESQ01000006">
    <property type="protein sequence ID" value="PUU83897.1"/>
    <property type="molecule type" value="Genomic_DNA"/>
</dbReference>
<evidence type="ECO:0000256" key="4">
    <source>
        <dbReference type="ARBA" id="ARBA00022759"/>
    </source>
</evidence>
<gene>
    <name evidence="10" type="ORF">B9Z19DRAFT_1098426</name>
</gene>
<evidence type="ECO:0000256" key="8">
    <source>
        <dbReference type="ARBA" id="ARBA00034015"/>
    </source>
</evidence>
<keyword evidence="11" id="KW-1185">Reference proteome</keyword>
<keyword evidence="4" id="KW-0255">Endonuclease</keyword>
<name>A0A2T7A828_TUBBO</name>
<evidence type="ECO:0000313" key="11">
    <source>
        <dbReference type="Proteomes" id="UP000244722"/>
    </source>
</evidence>
<evidence type="ECO:0000256" key="5">
    <source>
        <dbReference type="ARBA" id="ARBA00022801"/>
    </source>
</evidence>
<evidence type="ECO:0000256" key="6">
    <source>
        <dbReference type="ARBA" id="ARBA00023157"/>
    </source>
</evidence>
<dbReference type="STRING" id="42251.A0A2T7A828"/>
<organism evidence="10 11">
    <name type="scientific">Tuber borchii</name>
    <name type="common">White truffle</name>
    <dbReference type="NCBI Taxonomy" id="42251"/>
    <lineage>
        <taxon>Eukaryota</taxon>
        <taxon>Fungi</taxon>
        <taxon>Dikarya</taxon>
        <taxon>Ascomycota</taxon>
        <taxon>Pezizomycotina</taxon>
        <taxon>Pezizomycetes</taxon>
        <taxon>Pezizales</taxon>
        <taxon>Tuberaceae</taxon>
        <taxon>Tuber</taxon>
    </lineage>
</organism>
<keyword evidence="7" id="KW-0456">Lyase</keyword>
<dbReference type="GO" id="GO:0003723">
    <property type="term" value="F:RNA binding"/>
    <property type="evidence" value="ECO:0007669"/>
    <property type="project" value="InterPro"/>
</dbReference>
<dbReference type="OrthoDB" id="5425539at2759"/>
<evidence type="ECO:0000256" key="2">
    <source>
        <dbReference type="ARBA" id="ARBA00012549"/>
    </source>
</evidence>
<evidence type="ECO:0000256" key="1">
    <source>
        <dbReference type="ARBA" id="ARBA00009006"/>
    </source>
</evidence>
<comment type="similarity">
    <text evidence="1">Belongs to the ribonuclease N1/T1 family.</text>
</comment>
<evidence type="ECO:0000313" key="10">
    <source>
        <dbReference type="EMBL" id="PUU83897.1"/>
    </source>
</evidence>
<comment type="catalytic activity">
    <reaction evidence="8">
        <text>[RNA] containing guanosine + H2O = an [RNA fragment]-3'-guanosine-3'-phosphate + a 5'-hydroxy-ribonucleotide-3'-[RNA fragment].</text>
        <dbReference type="EC" id="4.6.1.24"/>
    </reaction>
</comment>
<dbReference type="InterPro" id="IPR000026">
    <property type="entry name" value="N1-like"/>
</dbReference>
<reference evidence="10 11" key="1">
    <citation type="submission" date="2017-04" db="EMBL/GenBank/DDBJ databases">
        <title>Draft genome sequence of Tuber borchii Vittad., a whitish edible truffle.</title>
        <authorList>
            <consortium name="DOE Joint Genome Institute"/>
            <person name="Murat C."/>
            <person name="Kuo A."/>
            <person name="Barry K.W."/>
            <person name="Clum A."/>
            <person name="Dockter R.B."/>
            <person name="Fauchery L."/>
            <person name="Iotti M."/>
            <person name="Kohler A."/>
            <person name="Labutti K."/>
            <person name="Lindquist E.A."/>
            <person name="Lipzen A."/>
            <person name="Ohm R.A."/>
            <person name="Wang M."/>
            <person name="Grigoriev I.V."/>
            <person name="Zambonelli A."/>
            <person name="Martin F.M."/>
        </authorList>
    </citation>
    <scope>NUCLEOTIDE SEQUENCE [LARGE SCALE GENOMIC DNA]</scope>
    <source>
        <strain evidence="10 11">Tbo3840</strain>
    </source>
</reference>
<dbReference type="GO" id="GO:0016787">
    <property type="term" value="F:hydrolase activity"/>
    <property type="evidence" value="ECO:0007669"/>
    <property type="project" value="UniProtKB-KW"/>
</dbReference>
<dbReference type="PANTHER" id="PTHR42104">
    <property type="entry name" value="EXTRACELLULAR GUANYL-SPECIFIC RIBONUCLEASE RNTA (AFU_ORTHOLOGUE AFUA_4G03230)"/>
    <property type="match status" value="1"/>
</dbReference>
<evidence type="ECO:0000256" key="7">
    <source>
        <dbReference type="ARBA" id="ARBA00023239"/>
    </source>
</evidence>
<evidence type="ECO:0000256" key="9">
    <source>
        <dbReference type="SAM" id="SignalP"/>
    </source>
</evidence>
<keyword evidence="5" id="KW-0378">Hydrolase</keyword>
<comment type="caution">
    <text evidence="10">The sequence shown here is derived from an EMBL/GenBank/DDBJ whole genome shotgun (WGS) entry which is preliminary data.</text>
</comment>
<dbReference type="GO" id="GO:0046589">
    <property type="term" value="F:ribonuclease T1 activity"/>
    <property type="evidence" value="ECO:0007669"/>
    <property type="project" value="UniProtKB-EC"/>
</dbReference>
<proteinExistence type="inferred from homology"/>
<dbReference type="AlphaFoldDB" id="A0A2T7A828"/>
<dbReference type="PANTHER" id="PTHR42104:SF1">
    <property type="entry name" value="EXTRACELLULAR GUANYL-SPECIFIC RIBONUCLEASE RNTA (AFU_ORTHOLOGUE AFUA_4G03230)"/>
    <property type="match status" value="1"/>
</dbReference>